<feature type="region of interest" description="Disordered" evidence="1">
    <location>
        <begin position="1493"/>
        <end position="1513"/>
    </location>
</feature>
<comment type="caution">
    <text evidence="2">The sequence shown here is derived from an EMBL/GenBank/DDBJ whole genome shotgun (WGS) entry which is preliminary data.</text>
</comment>
<reference evidence="2 3" key="1">
    <citation type="submission" date="2011-08" db="EMBL/GenBank/DDBJ databases">
        <authorList>
            <person name="Liu Z.J."/>
            <person name="Shi F.L."/>
            <person name="Lu J.Q."/>
            <person name="Li M."/>
            <person name="Wang Z.L."/>
        </authorList>
    </citation>
    <scope>NUCLEOTIDE SEQUENCE [LARGE SCALE GENOMIC DNA]</scope>
    <source>
        <strain evidence="2 3">USNM 41457</strain>
    </source>
</reference>
<name>J8ZX47_EDHAE</name>
<proteinExistence type="predicted"/>
<sequence length="1513" mass="176252">MGLNMKTIVYILCFVTTERTKITNGTVVCGSDVSYVGFLGNKRGKECKPQDIPLESIKEMFSTLHKMVSETFDIIMLNFDQYEVKDGAQNPDELDIREIFRYHDYFHKKCLDICNRVYKKIAKEIVFRVTYDKEVKNDSNFVELTLPLLLVHESAYYLDDMRYLEHKNNKKVNSYEYRLSFSDIMIDLCCKTVLDMLYIHSYGDITELAVGFNDSFAKDVRCSCYNWMNNITGGEAKSVINEVLKCTKKDVCKLTYGCCSFDRVICLDKNAYIDFVKTKKLFECYFNYLIHIIQERMARLPWKSPKEYVKLSQTSEKNLPEQYISYFELGLVKFFRKTLRKFDRFCIEEVEKDKKQEKPSNKLNNSIHGDEKKEDLPLNNKTEKMINAQMHFGGSSYGFDNSSGKHFLSQNHVDCVSEMQKNFEKKVTSEKTRGNDKSFETGKNIISKANTDIISREKNTPLFNNQEKCEESNVSRDQIEEKSQEILRESENKKNLQKTRKIVDDELILKTYRDKALKEPFGNNSFKIKNDSTPSWQYYSLDIRGKTKNKSTSKNKKIEKEHTQTSDFNISTPNCAADVSNQILCGTNKFQLKHATSEFVKITPRVSTVTDNNIDGFSEKKFGYGLKNPENRDIESERNANDPKYLSNHGKTKFDTIKSLTDNHIDADEIQKYNTISETAKHKIEAMEFHQAQSKTVFNENSMSDKFKIQETTCSKSEKKYKNQSSGENQDFPIYSRFRGDLIINHETLRDQPFLDYQKLYKNNKKTSDNENKIIDDKLNFQMFKEDQSIVNQNISDQSNFKNEIRSHTQPNKSHFQSNISLEANTEITKKLQTLLENRSSLEKHSGNTDFIKKETNDIAQKLSSAATNNYSRPTNQPKNITTKEFEFHKADVTQKSDQLAENLSEEQFTDDAMSKLMTSQMQVHNMERVFLSHSNRENELTERKRLTKKSFLFKTADKVFSETKTHNSQRTLDDQIGKKSLLQVSPQEFINNEDFTNIKIELIDPFNKIESSNDKKEFLINANQKTSPILKNESDEKTVLPHQSSSENFFSLRRNSKKTFFMNKSKTMKNNMNMHTYNTIKLKTPYANMKNMPTFIEYIEGDYIHLNRKTSIFQIKNQDVASEYEEVDDRTKNPSEKTLKYSALKLKKSKMQSKSHSQIDSLFSASRIKSKSISTLTSRGSKKSRALSKLDMRSEYGNINGTGWSPKNLEEYMRATNSPYFLFNPPRKCPFFKYEDLQKINTDVCRLLKFLKLKPVINKKKKSFKGLKCDRTRLLRLLFEKYIKNIPVSCVFISKESEGTDIRCQNLNPLKIDLQFNCLIEQIQRFSLINKTAIIFINLDIEYIIFSAIFETIDINAFLDTKKLKYYNSIIGNDAFDFIFYKLDKLLDEKLFAHKKKSKLQNTSEIDKTYLVSRSLFMKSSQKLNNTGLFKQSYASLQSALRKENRNSNTFTIQNFKLDGRSLFGSSIYQMNRSRNSSLYNIGNKNLSSSFYQNQATKPIHKKKKNSNSKNR</sequence>
<dbReference type="EMBL" id="AFBI03000021">
    <property type="protein sequence ID" value="EJW04258.1"/>
    <property type="molecule type" value="Genomic_DNA"/>
</dbReference>
<keyword evidence="3" id="KW-1185">Reference proteome</keyword>
<evidence type="ECO:0000313" key="2">
    <source>
        <dbReference type="EMBL" id="EJW04258.1"/>
    </source>
</evidence>
<reference evidence="3" key="2">
    <citation type="submission" date="2015-07" db="EMBL/GenBank/DDBJ databases">
        <title>Contrasting host-pathogen interactions and genome evolution in two generalist and specialist microsporidian pathogens of mosquitoes.</title>
        <authorList>
            <consortium name="The Broad Institute Genomics Platform"/>
            <consortium name="The Broad Institute Genome Sequencing Center for Infectious Disease"/>
            <person name="Cuomo C.A."/>
            <person name="Sanscrainte N.D."/>
            <person name="Goldberg J.M."/>
            <person name="Heiman D."/>
            <person name="Young S."/>
            <person name="Zeng Q."/>
            <person name="Becnel J.J."/>
            <person name="Birren B.W."/>
        </authorList>
    </citation>
    <scope>NUCLEOTIDE SEQUENCE [LARGE SCALE GENOMIC DNA]</scope>
    <source>
        <strain evidence="3">USNM 41457</strain>
    </source>
</reference>
<feature type="region of interest" description="Disordered" evidence="1">
    <location>
        <begin position="628"/>
        <end position="647"/>
    </location>
</feature>
<feature type="compositionally biased region" description="Basic and acidic residues" evidence="1">
    <location>
        <begin position="629"/>
        <end position="641"/>
    </location>
</feature>
<dbReference type="HOGENOM" id="CLU_248091_0_0_1"/>
<accession>J8ZX47</accession>
<evidence type="ECO:0000313" key="3">
    <source>
        <dbReference type="Proteomes" id="UP000003163"/>
    </source>
</evidence>
<feature type="compositionally biased region" description="Basic residues" evidence="1">
    <location>
        <begin position="1500"/>
        <end position="1513"/>
    </location>
</feature>
<protein>
    <submittedName>
        <fullName evidence="2">Uncharacterized protein</fullName>
    </submittedName>
</protein>
<organism evidence="2 3">
    <name type="scientific">Edhazardia aedis (strain USNM 41457)</name>
    <name type="common">Microsporidian parasite</name>
    <dbReference type="NCBI Taxonomy" id="1003232"/>
    <lineage>
        <taxon>Eukaryota</taxon>
        <taxon>Fungi</taxon>
        <taxon>Fungi incertae sedis</taxon>
        <taxon>Microsporidia</taxon>
        <taxon>Edhazardia</taxon>
    </lineage>
</organism>
<evidence type="ECO:0000256" key="1">
    <source>
        <dbReference type="SAM" id="MobiDB-lite"/>
    </source>
</evidence>
<dbReference type="Proteomes" id="UP000003163">
    <property type="component" value="Unassembled WGS sequence"/>
</dbReference>
<dbReference type="VEuPathDB" id="MicrosporidiaDB:EDEG_01472"/>
<gene>
    <name evidence="2" type="ORF">EDEG_01472</name>
</gene>
<dbReference type="InParanoid" id="J8ZX47"/>